<dbReference type="SMART" id="SM01166">
    <property type="entry name" value="DUF1899"/>
    <property type="match status" value="1"/>
</dbReference>
<reference evidence="8 9" key="2">
    <citation type="journal article" date="2021" name="J. Hered.">
        <title>Feather Gene Expression Elucidates the Developmental Basis of Plumage Iridescence in African Starlings.</title>
        <authorList>
            <person name="Rubenstein D.R."/>
            <person name="Corvelo A."/>
            <person name="MacManes M.D."/>
            <person name="Maia R."/>
            <person name="Narzisi G."/>
            <person name="Rousaki A."/>
            <person name="Vandenabeele P."/>
            <person name="Shawkey M.D."/>
            <person name="Solomon J."/>
        </authorList>
    </citation>
    <scope>NUCLEOTIDE SEQUENCE [LARGE SCALE GENOMIC DNA]</scope>
    <source>
        <strain evidence="8">SS15</strain>
    </source>
</reference>
<sequence>VGGVSQSTGPEGTKTPPSCGRVGRWWPDPVPPAMSRRVVRQSKFRHVFGQPVKADQMYEDIRVSKVTCDSSFCAVNPKFVAIIVESGGGGAFIVLPLAKTGRVDKNHPLVTGHTAPVLDIDWCPHNDNVIASASEDTTVMVWQIPDYVPVRNITEPVVTLEGHSKRVSIISWHPTARNVLLSAGCDNLVILWNVGTGEMLLALDDMHTDLIYNVGWNRNGSLLVTTCKDKKVRVIDPRKQQIIAEKTKPHDGTRPIRAIFVADGKIFTTGFSRMSERQLGLWDLGASWNRTQRLFRGTDPDPLRFPPVPCPVLTVSPSPQERFAPHEGLRPVRAIFTREGHIFTTGFTRMSQRELGLWDPGFWGHCSHPSTTAPAPQNNFEEPIALQEMDTSNGVLLPFYDADSSIVYLCGKGDSSIRYFEITDEAPYVHYLNTYSSKEPQRGMGFMPKRGLDVSKCEIARFFKLHERKCEPIVMTVPRKVSLGGSQGRWGSGGRPPHISPWSLSLPQSDLFQDDLYPDTPGPEPALEADEWLSGKDAEPILISLRDGYVPIKNRELKVVKKNILDSKPPPGPRRSHSTCDSDFSQPALEEVLEEIRVLKETVQAQEKRICDLENKLCQFTNGTD</sequence>
<dbReference type="GO" id="GO:0007015">
    <property type="term" value="P:actin filament organization"/>
    <property type="evidence" value="ECO:0007669"/>
    <property type="project" value="TreeGrafter"/>
</dbReference>
<keyword evidence="9" id="KW-1185">Reference proteome</keyword>
<evidence type="ECO:0000256" key="3">
    <source>
        <dbReference type="PROSITE-ProRule" id="PRU00221"/>
    </source>
</evidence>
<organism evidence="7">
    <name type="scientific">Lamprotornis superbus</name>
    <dbReference type="NCBI Taxonomy" id="245042"/>
    <lineage>
        <taxon>Eukaryota</taxon>
        <taxon>Metazoa</taxon>
        <taxon>Chordata</taxon>
        <taxon>Craniata</taxon>
        <taxon>Vertebrata</taxon>
        <taxon>Euteleostomi</taxon>
        <taxon>Archelosauria</taxon>
        <taxon>Archosauria</taxon>
        <taxon>Dinosauria</taxon>
        <taxon>Saurischia</taxon>
        <taxon>Theropoda</taxon>
        <taxon>Coelurosauria</taxon>
        <taxon>Aves</taxon>
        <taxon>Neognathae</taxon>
        <taxon>Neoaves</taxon>
        <taxon>Telluraves</taxon>
        <taxon>Australaves</taxon>
        <taxon>Passeriformes</taxon>
        <taxon>Sturnidae</taxon>
        <taxon>Lamprotornis</taxon>
    </lineage>
</organism>
<dbReference type="GO" id="GO:0051015">
    <property type="term" value="F:actin filament binding"/>
    <property type="evidence" value="ECO:0007669"/>
    <property type="project" value="TreeGrafter"/>
</dbReference>
<evidence type="ECO:0000259" key="6">
    <source>
        <dbReference type="SMART" id="SM01166"/>
    </source>
</evidence>
<dbReference type="InterPro" id="IPR015048">
    <property type="entry name" value="DUF1899"/>
</dbReference>
<feature type="domain" description="DUF1899" evidence="6">
    <location>
        <begin position="37"/>
        <end position="101"/>
    </location>
</feature>
<evidence type="ECO:0000313" key="9">
    <source>
        <dbReference type="Proteomes" id="UP000618051"/>
    </source>
</evidence>
<dbReference type="OrthoDB" id="1850764at2759"/>
<dbReference type="Pfam" id="PF16300">
    <property type="entry name" value="WD40_4"/>
    <property type="match status" value="1"/>
</dbReference>
<dbReference type="InterPro" id="IPR015505">
    <property type="entry name" value="Coronin"/>
</dbReference>
<proteinExistence type="inferred from homology"/>
<dbReference type="EMBL" id="JADDUC020000024">
    <property type="protein sequence ID" value="KAI1231806.1"/>
    <property type="molecule type" value="Genomic_DNA"/>
</dbReference>
<dbReference type="FunFam" id="2.130.10.10:FF:000962">
    <property type="entry name" value="Coronin"/>
    <property type="match status" value="1"/>
</dbReference>
<comment type="caution">
    <text evidence="7">The sequence shown here is derived from an EMBL/GenBank/DDBJ whole genome shotgun (WGS) entry which is preliminary data.</text>
</comment>
<dbReference type="InterPro" id="IPR015943">
    <property type="entry name" value="WD40/YVTN_repeat-like_dom_sf"/>
</dbReference>
<dbReference type="PROSITE" id="PS50294">
    <property type="entry name" value="WD_REPEATS_REGION"/>
    <property type="match status" value="2"/>
</dbReference>
<dbReference type="Pfam" id="PF08953">
    <property type="entry name" value="DUF1899"/>
    <property type="match status" value="1"/>
</dbReference>
<evidence type="ECO:0000256" key="2">
    <source>
        <dbReference type="ARBA" id="ARBA00022737"/>
    </source>
</evidence>
<evidence type="ECO:0000313" key="7">
    <source>
        <dbReference type="EMBL" id="KAG0124531.1"/>
    </source>
</evidence>
<dbReference type="PROSITE" id="PS50082">
    <property type="entry name" value="WD_REPEATS_2"/>
    <property type="match status" value="3"/>
</dbReference>
<dbReference type="PANTHER" id="PTHR10856">
    <property type="entry name" value="CORONIN"/>
    <property type="match status" value="1"/>
</dbReference>
<feature type="region of interest" description="Disordered" evidence="5">
    <location>
        <begin position="564"/>
        <end position="583"/>
    </location>
</feature>
<dbReference type="PANTHER" id="PTHR10856:SF23">
    <property type="entry name" value="CORONIN-6"/>
    <property type="match status" value="1"/>
</dbReference>
<evidence type="ECO:0000256" key="1">
    <source>
        <dbReference type="ARBA" id="ARBA00022574"/>
    </source>
</evidence>
<dbReference type="InterPro" id="IPR019775">
    <property type="entry name" value="WD40_repeat_CS"/>
</dbReference>
<evidence type="ECO:0000313" key="8">
    <source>
        <dbReference type="EMBL" id="KAI1231806.1"/>
    </source>
</evidence>
<keyword evidence="1 3" id="KW-0853">WD repeat</keyword>
<comment type="similarity">
    <text evidence="4">Belongs to the WD repeat coronin family.</text>
</comment>
<feature type="non-terminal residue" evidence="7">
    <location>
        <position position="1"/>
    </location>
</feature>
<dbReference type="EMBL" id="JADDUC010000024">
    <property type="protein sequence ID" value="KAG0124531.1"/>
    <property type="molecule type" value="Genomic_DNA"/>
</dbReference>
<accession>A0A835NYB7</accession>
<dbReference type="SMART" id="SM01167">
    <property type="entry name" value="DUF1900"/>
    <property type="match status" value="1"/>
</dbReference>
<reference evidence="8" key="3">
    <citation type="submission" date="2022-01" db="EMBL/GenBank/DDBJ databases">
        <authorList>
            <person name="Rubenstein D.R."/>
        </authorList>
    </citation>
    <scope>NUCLEOTIDE SEQUENCE</scope>
    <source>
        <strain evidence="8">SS15</strain>
        <tissue evidence="8">Liver</tissue>
    </source>
</reference>
<feature type="region of interest" description="Disordered" evidence="5">
    <location>
        <begin position="1"/>
        <end position="25"/>
    </location>
</feature>
<name>A0A835NYB7_9PASS</name>
<dbReference type="FunFam" id="2.130.10.10:FF:000871">
    <property type="entry name" value="Coronin"/>
    <property type="match status" value="1"/>
</dbReference>
<dbReference type="SMART" id="SM00320">
    <property type="entry name" value="WD40"/>
    <property type="match status" value="3"/>
</dbReference>
<reference evidence="7" key="1">
    <citation type="submission" date="2020-10" db="EMBL/GenBank/DDBJ databases">
        <title>Feather gene expression reveals the developmental basis of iridescence in African starlings.</title>
        <authorList>
            <person name="Rubenstein D.R."/>
        </authorList>
    </citation>
    <scope>NUCLEOTIDE SEQUENCE</scope>
    <source>
        <strain evidence="7">SS15</strain>
        <tissue evidence="7">Liver</tissue>
    </source>
</reference>
<evidence type="ECO:0000256" key="4">
    <source>
        <dbReference type="RuleBase" id="RU280818"/>
    </source>
</evidence>
<dbReference type="PROSITE" id="PS00678">
    <property type="entry name" value="WD_REPEATS_1"/>
    <property type="match status" value="1"/>
</dbReference>
<dbReference type="Pfam" id="PF00400">
    <property type="entry name" value="WD40"/>
    <property type="match status" value="3"/>
</dbReference>
<dbReference type="Gene3D" id="2.130.10.10">
    <property type="entry name" value="YVTN repeat-like/Quinoprotein amine dehydrogenase"/>
    <property type="match status" value="2"/>
</dbReference>
<dbReference type="InterPro" id="IPR001680">
    <property type="entry name" value="WD40_rpt"/>
</dbReference>
<evidence type="ECO:0000256" key="5">
    <source>
        <dbReference type="SAM" id="MobiDB-lite"/>
    </source>
</evidence>
<dbReference type="Proteomes" id="UP000618051">
    <property type="component" value="Unassembled WGS sequence"/>
</dbReference>
<feature type="repeat" description="WD" evidence="3">
    <location>
        <begin position="110"/>
        <end position="144"/>
    </location>
</feature>
<gene>
    <name evidence="8" type="ORF">IHE44_0007443</name>
    <name evidence="7" type="ORF">IHE44_006275</name>
</gene>
<keyword evidence="2 4" id="KW-0677">Repeat</keyword>
<dbReference type="AlphaFoldDB" id="A0A835NYB7"/>
<dbReference type="SUPFAM" id="SSF117289">
    <property type="entry name" value="Nucleoporin domain"/>
    <property type="match status" value="1"/>
</dbReference>
<dbReference type="GO" id="GO:0016477">
    <property type="term" value="P:cell migration"/>
    <property type="evidence" value="ECO:0007669"/>
    <property type="project" value="TreeGrafter"/>
</dbReference>
<feature type="repeat" description="WD" evidence="3">
    <location>
        <begin position="160"/>
        <end position="202"/>
    </location>
</feature>
<feature type="compositionally biased region" description="Polar residues" evidence="5">
    <location>
        <begin position="1"/>
        <end position="10"/>
    </location>
</feature>
<protein>
    <recommendedName>
        <fullName evidence="4">Coronin</fullName>
    </recommendedName>
</protein>
<feature type="repeat" description="WD" evidence="3">
    <location>
        <begin position="204"/>
        <end position="245"/>
    </location>
</feature>